<gene>
    <name evidence="1" type="ORF">K457DRAFT_240367</name>
</gene>
<protein>
    <submittedName>
        <fullName evidence="1">Uncharacterized protein</fullName>
    </submittedName>
</protein>
<sequence>MTIEIEGNPRRRNKAMNVLSLLLYVAVGYVRHPNQATNFSVRESWSSFKAAFSLSNHLSPSLSLSFVSLLFIISSSCLLTLQIPSLPPSFLPSFLPSLLPSFFSLSPSPSHSSNALFLIPPFASTHSLPLLSRSSFSTFRILTLSPHGSETLLFSLHTLARLLSFFFSVIRASSLHFTYSHNEHPPFP</sequence>
<name>A0A197JFB1_9FUNG</name>
<dbReference type="Proteomes" id="UP000078512">
    <property type="component" value="Unassembled WGS sequence"/>
</dbReference>
<reference evidence="1 2" key="1">
    <citation type="submission" date="2016-05" db="EMBL/GenBank/DDBJ databases">
        <title>Genome sequencing reveals origins of a unique bacterial endosymbiosis in the earliest lineages of terrestrial Fungi.</title>
        <authorList>
            <consortium name="DOE Joint Genome Institute"/>
            <person name="Uehling J."/>
            <person name="Gryganskyi A."/>
            <person name="Hameed K."/>
            <person name="Tschaplinski T."/>
            <person name="Misztal P."/>
            <person name="Wu S."/>
            <person name="Desiro A."/>
            <person name="Vande Pol N."/>
            <person name="Du Z.-Y."/>
            <person name="Zienkiewicz A."/>
            <person name="Zienkiewicz K."/>
            <person name="Morin E."/>
            <person name="Tisserant E."/>
            <person name="Splivallo R."/>
            <person name="Hainaut M."/>
            <person name="Henrissat B."/>
            <person name="Ohm R."/>
            <person name="Kuo A."/>
            <person name="Yan J."/>
            <person name="Lipzen A."/>
            <person name="Nolan M."/>
            <person name="Labutti K."/>
            <person name="Barry K."/>
            <person name="Goldstein A."/>
            <person name="Labbe J."/>
            <person name="Schadt C."/>
            <person name="Tuskan G."/>
            <person name="Grigoriev I."/>
            <person name="Martin F."/>
            <person name="Vilgalys R."/>
            <person name="Bonito G."/>
        </authorList>
    </citation>
    <scope>NUCLEOTIDE SEQUENCE [LARGE SCALE GENOMIC DNA]</scope>
    <source>
        <strain evidence="1 2">AG-77</strain>
    </source>
</reference>
<keyword evidence="2" id="KW-1185">Reference proteome</keyword>
<evidence type="ECO:0000313" key="1">
    <source>
        <dbReference type="EMBL" id="OAQ23181.1"/>
    </source>
</evidence>
<proteinExistence type="predicted"/>
<dbReference type="EMBL" id="KV442127">
    <property type="protein sequence ID" value="OAQ23181.1"/>
    <property type="molecule type" value="Genomic_DNA"/>
</dbReference>
<accession>A0A197JFB1</accession>
<organism evidence="1 2">
    <name type="scientific">Linnemannia elongata AG-77</name>
    <dbReference type="NCBI Taxonomy" id="1314771"/>
    <lineage>
        <taxon>Eukaryota</taxon>
        <taxon>Fungi</taxon>
        <taxon>Fungi incertae sedis</taxon>
        <taxon>Mucoromycota</taxon>
        <taxon>Mortierellomycotina</taxon>
        <taxon>Mortierellomycetes</taxon>
        <taxon>Mortierellales</taxon>
        <taxon>Mortierellaceae</taxon>
        <taxon>Linnemannia</taxon>
    </lineage>
</organism>
<dbReference type="AlphaFoldDB" id="A0A197JFB1"/>
<evidence type="ECO:0000313" key="2">
    <source>
        <dbReference type="Proteomes" id="UP000078512"/>
    </source>
</evidence>